<dbReference type="InterPro" id="IPR054000">
    <property type="entry name" value="MLKL_N"/>
</dbReference>
<reference evidence="4" key="1">
    <citation type="submission" date="2021-06" db="EMBL/GenBank/DDBJ databases">
        <title>Genome Sequence of Mortierella hyaline Strain SCG-10, a Cold-Adapted, Nitrate-Reducing Fungus Isolated from Soil in Minnesota, USA.</title>
        <authorList>
            <person name="Aldossari N."/>
        </authorList>
    </citation>
    <scope>NUCLEOTIDE SEQUENCE</scope>
    <source>
        <strain evidence="4">SCG-10</strain>
    </source>
</reference>
<organism evidence="4 5">
    <name type="scientific">Linnemannia hyalina</name>
    <dbReference type="NCBI Taxonomy" id="64524"/>
    <lineage>
        <taxon>Eukaryota</taxon>
        <taxon>Fungi</taxon>
        <taxon>Fungi incertae sedis</taxon>
        <taxon>Mucoromycota</taxon>
        <taxon>Mortierellomycotina</taxon>
        <taxon>Mortierellomycetes</taxon>
        <taxon>Mortierellales</taxon>
        <taxon>Mortierellaceae</taxon>
        <taxon>Linnemannia</taxon>
    </lineage>
</organism>
<dbReference type="OrthoDB" id="61437at2759"/>
<keyword evidence="5" id="KW-1185">Reference proteome</keyword>
<accession>A0A9P7XIG9</accession>
<evidence type="ECO:0000256" key="1">
    <source>
        <dbReference type="SAM" id="Coils"/>
    </source>
</evidence>
<sequence length="1143" mass="126755">MTSQTTKPDVDDKKKSAPKKITASGIAEKAFVAGSNVVGAKEMAETGYTNVVKIVGGQDSPILSNMIHLADKLVDVGKIVPFIAPAFMILKIIIDIEQKAREVDEKCSDLMERINFLVSHLVVLERIHNVEAMMDTLTTVLQKVQDTLKEAAALIEAYRKQSKLARRLRMSNMQTFEQMAGKITTCSSDLMMSLQIQQTGDLSILKRVVPRDRIAENFIRENGGQDMINNDPELVKKFAEKVNLTMSDQVMEQMQSNMQDMITRNQSRIEAIVHESSSINVADMIKAIATHQRELEAELKLTCVQCEKEYNVSTNGPESCQYHSAVGNYNRYHCCQKTSPCQKGYHQPEHHSRYPYSNFFLWSYGILAPKDTVAYWVQIKEIDLDKDNDTTGQVVRVGQLIRWRSWGELVTTPLMLVNVGHVKDDMPHYLEVFDVASLEDTRKRILRTGQTCIFRNAPETETTAFSMGEWVMDEETQQIAGIKLTVRVASSKTSTVCIIPLDPLLLKMPDDASVKYLSRCSGAGYKPDRPYDFPKTIQLGPVIPASRLREPRSFRTRISSPNIPLLLTPAWEMVANNDVKLANNREDRFRGTWRALNRSPLSSQKQIILLSAKFEYRLVGEPVYKPVKSFALRNGVNLPITIAPSQAIDIPWEFLVDKPEHCQGDSLLAINYAHLTIHQPLRLRVTFTDIEGEEVSLIQEYVHGVMGATLPAPEDLGFFFVDKIYQCERTSVKISESPYPDRYLLAITAGLMPTNKITEVDLRRIVAKAEKTGITEVDMKLGVRNLGIDWTIWALVDLSCRRVYGFKVLLYHGSMTKDRISASMGYAPCPIYGGDDLESRPIQYAEESKIVPNVAHWDDVVVIEDDDVDNEVVIPISASSPLPVASVTPIPAPVSVPVPEPFSLESLLPKPVTTETDDPEPESPQPPLIGRDGSTDTIPSAAPRMVTSAETPLVVKVIDKRTTVRTERVEIPLLSLLPPVKLPPPPPMPTFHLDPVISATPAILSTPVQATPVQATPVQATLTPTPSTASSPAHSTSSVIPATPVPTLSMEMLLAKVTALEARLEASERRDALLTKILELEKKLEGATAIVSPRVDPAAASTLSTGPFQSERVSALETHIVSIDQKLDRLAGSLDKIVTLLSS</sequence>
<dbReference type="InterPro" id="IPR036537">
    <property type="entry name" value="Adaptor_Cbl_N_dom_sf"/>
</dbReference>
<keyword evidence="1" id="KW-0175">Coiled coil</keyword>
<dbReference type="GO" id="GO:0007166">
    <property type="term" value="P:cell surface receptor signaling pathway"/>
    <property type="evidence" value="ECO:0007669"/>
    <property type="project" value="InterPro"/>
</dbReference>
<dbReference type="Pfam" id="PF22215">
    <property type="entry name" value="MLKL_N"/>
    <property type="match status" value="1"/>
</dbReference>
<evidence type="ECO:0000256" key="2">
    <source>
        <dbReference type="SAM" id="MobiDB-lite"/>
    </source>
</evidence>
<evidence type="ECO:0000313" key="5">
    <source>
        <dbReference type="Proteomes" id="UP000707451"/>
    </source>
</evidence>
<dbReference type="Proteomes" id="UP000707451">
    <property type="component" value="Unassembled WGS sequence"/>
</dbReference>
<feature type="coiled-coil region" evidence="1">
    <location>
        <begin position="1050"/>
        <end position="1083"/>
    </location>
</feature>
<dbReference type="EMBL" id="JAHRHY010000026">
    <property type="protein sequence ID" value="KAG9061098.1"/>
    <property type="molecule type" value="Genomic_DNA"/>
</dbReference>
<evidence type="ECO:0000313" key="4">
    <source>
        <dbReference type="EMBL" id="KAG9061098.1"/>
    </source>
</evidence>
<gene>
    <name evidence="4" type="ORF">KI688_007727</name>
</gene>
<feature type="region of interest" description="Disordered" evidence="2">
    <location>
        <begin position="910"/>
        <end position="942"/>
    </location>
</feature>
<feature type="domain" description="Mixed lineage kinase" evidence="3">
    <location>
        <begin position="101"/>
        <end position="204"/>
    </location>
</feature>
<protein>
    <recommendedName>
        <fullName evidence="3">Mixed lineage kinase domain-containing protein</fullName>
    </recommendedName>
</protein>
<proteinExistence type="predicted"/>
<evidence type="ECO:0000259" key="3">
    <source>
        <dbReference type="Pfam" id="PF22215"/>
    </source>
</evidence>
<name>A0A9P7XIG9_9FUNG</name>
<dbReference type="CDD" id="cd21037">
    <property type="entry name" value="MLKL_NTD"/>
    <property type="match status" value="1"/>
</dbReference>
<dbReference type="Gene3D" id="1.20.930.20">
    <property type="entry name" value="Adaptor protein Cbl, N-terminal domain"/>
    <property type="match status" value="1"/>
</dbReference>
<dbReference type="InterPro" id="IPR059179">
    <property type="entry name" value="MLKL-like_MCAfunc"/>
</dbReference>
<comment type="caution">
    <text evidence="4">The sequence shown here is derived from an EMBL/GenBank/DDBJ whole genome shotgun (WGS) entry which is preliminary data.</text>
</comment>
<dbReference type="AlphaFoldDB" id="A0A9P7XIG9"/>